<accession>A0A4R7I1Q0</accession>
<comment type="caution">
    <text evidence="3">The sequence shown here is derived from an EMBL/GenBank/DDBJ whole genome shotgun (WGS) entry which is preliminary data.</text>
</comment>
<dbReference type="Proteomes" id="UP000294558">
    <property type="component" value="Unassembled WGS sequence"/>
</dbReference>
<gene>
    <name evidence="3" type="ORF">BDK89_2635</name>
</gene>
<keyword evidence="2" id="KW-1133">Transmembrane helix</keyword>
<keyword evidence="2" id="KW-0472">Membrane</keyword>
<dbReference type="AlphaFoldDB" id="A0A4R7I1Q0"/>
<feature type="compositionally biased region" description="Low complexity" evidence="1">
    <location>
        <begin position="298"/>
        <end position="307"/>
    </location>
</feature>
<feature type="compositionally biased region" description="Gly residues" evidence="1">
    <location>
        <begin position="284"/>
        <end position="297"/>
    </location>
</feature>
<evidence type="ECO:0008006" key="5">
    <source>
        <dbReference type="Google" id="ProtNLM"/>
    </source>
</evidence>
<keyword evidence="2" id="KW-0812">Transmembrane</keyword>
<proteinExistence type="predicted"/>
<reference evidence="3 4" key="1">
    <citation type="submission" date="2019-03" db="EMBL/GenBank/DDBJ databases">
        <title>Sequencing the genomes of 1000 actinobacteria strains.</title>
        <authorList>
            <person name="Klenk H.-P."/>
        </authorList>
    </citation>
    <scope>NUCLEOTIDE SEQUENCE [LARGE SCALE GENOMIC DNA]</scope>
    <source>
        <strain evidence="3 4">DSM 18936</strain>
    </source>
</reference>
<feature type="region of interest" description="Disordered" evidence="1">
    <location>
        <begin position="279"/>
        <end position="312"/>
    </location>
</feature>
<dbReference type="EMBL" id="SOAU01000001">
    <property type="protein sequence ID" value="TDT17034.1"/>
    <property type="molecule type" value="Genomic_DNA"/>
</dbReference>
<name>A0A4R7I1Q0_9ACTN</name>
<evidence type="ECO:0000313" key="4">
    <source>
        <dbReference type="Proteomes" id="UP000294558"/>
    </source>
</evidence>
<feature type="transmembrane region" description="Helical" evidence="2">
    <location>
        <begin position="220"/>
        <end position="242"/>
    </location>
</feature>
<dbReference type="RefSeq" id="WP_133869348.1">
    <property type="nucleotide sequence ID" value="NZ_SOAU01000001.1"/>
</dbReference>
<evidence type="ECO:0000313" key="3">
    <source>
        <dbReference type="EMBL" id="TDT17034.1"/>
    </source>
</evidence>
<evidence type="ECO:0000256" key="1">
    <source>
        <dbReference type="SAM" id="MobiDB-lite"/>
    </source>
</evidence>
<organism evidence="3 4">
    <name type="scientific">Ilumatobacter fluminis</name>
    <dbReference type="NCBI Taxonomy" id="467091"/>
    <lineage>
        <taxon>Bacteria</taxon>
        <taxon>Bacillati</taxon>
        <taxon>Actinomycetota</taxon>
        <taxon>Acidimicrobiia</taxon>
        <taxon>Acidimicrobiales</taxon>
        <taxon>Ilumatobacteraceae</taxon>
        <taxon>Ilumatobacter</taxon>
    </lineage>
</organism>
<evidence type="ECO:0000256" key="2">
    <source>
        <dbReference type="SAM" id="Phobius"/>
    </source>
</evidence>
<sequence>MGASAAFDRPTLPVEPGASAEVRLRVRNTGDVVDSFTFESVGIAPNWVTFEPVEVRLFPETEEFVTVRVSPPRASDTPLGELTFAVRVISAEDPDGSVAEELTLVIGDFGQRFGELHPKTSTGRTKGVHELAVDNFGNTEITPSFEGIQPDGLLTVEIKPPSVEVAPGTAALATVTVRPRKRFWRGQPKSIPFQVVVQEGEDEPQLIDANFLQQPMVPKWFWKALLALLALLILLFLLWKLLLEPSVESTARDSAEEVVDEKIAEAVDPIEQRLDEAGIPEAGAGDGGGGGGGGGGETTAPTTAAPTTAPPVVVPVTTAPPGPTTTPAPGETTTTTSTTIAPITETGPFDFRIEVFDQPGGAGTNSSQNVSAGTQLEVTDIVFQNPTGASGEIIVSRSGSPLFTVNMANFRDLDYHFVAPFVFDAGESIDVQVVCATAGTIEPRRDEPSPGACRAAVLFAGYSTTTS</sequence>
<dbReference type="OrthoDB" id="4175653at2"/>
<keyword evidence="4" id="KW-1185">Reference proteome</keyword>
<protein>
    <recommendedName>
        <fullName evidence="5">Hydrolytic protein</fullName>
    </recommendedName>
</protein>